<sequence length="31" mass="3760">MQEVKIFYLLNLTSTQNILRLIYMTMVRGRL</sequence>
<dbReference type="EMBL" id="BK014925">
    <property type="protein sequence ID" value="DAD82921.1"/>
    <property type="molecule type" value="Genomic_DNA"/>
</dbReference>
<evidence type="ECO:0000313" key="1">
    <source>
        <dbReference type="EMBL" id="DAD82921.1"/>
    </source>
</evidence>
<reference evidence="1" key="1">
    <citation type="journal article" date="2021" name="Proc. Natl. Acad. Sci. U.S.A.">
        <title>A Catalog of Tens of Thousands of Viruses from Human Metagenomes Reveals Hidden Associations with Chronic Diseases.</title>
        <authorList>
            <person name="Tisza M.J."/>
            <person name="Buck C.B."/>
        </authorList>
    </citation>
    <scope>NUCLEOTIDE SEQUENCE</scope>
    <source>
        <strain evidence="1">CtXZx16</strain>
    </source>
</reference>
<organism evidence="1">
    <name type="scientific">Siphoviridae sp. ctXZx16</name>
    <dbReference type="NCBI Taxonomy" id="2826371"/>
    <lineage>
        <taxon>Viruses</taxon>
        <taxon>Duplodnaviria</taxon>
        <taxon>Heunggongvirae</taxon>
        <taxon>Uroviricota</taxon>
        <taxon>Caudoviricetes</taxon>
    </lineage>
</organism>
<protein>
    <submittedName>
        <fullName evidence="1">Uncharacterized protein</fullName>
    </submittedName>
</protein>
<proteinExistence type="predicted"/>
<accession>A0A8S5MKQ8</accession>
<name>A0A8S5MKQ8_9CAUD</name>